<evidence type="ECO:0000256" key="1">
    <source>
        <dbReference type="ARBA" id="ARBA00004651"/>
    </source>
</evidence>
<evidence type="ECO:0000259" key="9">
    <source>
        <dbReference type="PROSITE" id="PS51012"/>
    </source>
</evidence>
<keyword evidence="3" id="KW-0813">Transport</keyword>
<evidence type="ECO:0000256" key="5">
    <source>
        <dbReference type="ARBA" id="ARBA00022692"/>
    </source>
</evidence>
<dbReference type="PANTHER" id="PTHR30294">
    <property type="entry name" value="MEMBRANE COMPONENT OF ABC TRANSPORTER YHHJ-RELATED"/>
    <property type="match status" value="1"/>
</dbReference>
<feature type="transmembrane region" description="Helical" evidence="8">
    <location>
        <begin position="289"/>
        <end position="309"/>
    </location>
</feature>
<dbReference type="Gene3D" id="3.40.1710.10">
    <property type="entry name" value="abc type-2 transporter like domain"/>
    <property type="match status" value="1"/>
</dbReference>
<keyword evidence="4" id="KW-1003">Cell membrane</keyword>
<keyword evidence="5 8" id="KW-0812">Transmembrane</keyword>
<reference evidence="11" key="1">
    <citation type="journal article" date="2022" name="Int. J. Syst. Evol. Microbiol.">
        <title>Anaeromyxobacter oryzae sp. nov., Anaeromyxobacter diazotrophicus sp. nov. and Anaeromyxobacter paludicola sp. nov., isolated from paddy soils.</title>
        <authorList>
            <person name="Itoh H."/>
            <person name="Xu Z."/>
            <person name="Mise K."/>
            <person name="Masuda Y."/>
            <person name="Ushijima N."/>
            <person name="Hayakawa C."/>
            <person name="Shiratori Y."/>
            <person name="Senoo K."/>
        </authorList>
    </citation>
    <scope>NUCLEOTIDE SEQUENCE [LARGE SCALE GENOMIC DNA]</scope>
    <source>
        <strain evidence="11">Red232</strain>
    </source>
</reference>
<dbReference type="PANTHER" id="PTHR30294:SF38">
    <property type="entry name" value="TRANSPORT PERMEASE PROTEIN"/>
    <property type="match status" value="1"/>
</dbReference>
<dbReference type="RefSeq" id="WP_248353700.1">
    <property type="nucleotide sequence ID" value="NZ_AP025591.1"/>
</dbReference>
<feature type="transmembrane region" description="Helical" evidence="8">
    <location>
        <begin position="256"/>
        <end position="277"/>
    </location>
</feature>
<proteinExistence type="inferred from homology"/>
<protein>
    <recommendedName>
        <fullName evidence="9">ABC transmembrane type-2 domain-containing protein</fullName>
    </recommendedName>
</protein>
<comment type="similarity">
    <text evidence="2">Belongs to the ABC-2 integral membrane protein family.</text>
</comment>
<organism evidence="10 11">
    <name type="scientific">Anaeromyxobacter oryzae</name>
    <dbReference type="NCBI Taxonomy" id="2918170"/>
    <lineage>
        <taxon>Bacteria</taxon>
        <taxon>Pseudomonadati</taxon>
        <taxon>Myxococcota</taxon>
        <taxon>Myxococcia</taxon>
        <taxon>Myxococcales</taxon>
        <taxon>Cystobacterineae</taxon>
        <taxon>Anaeromyxobacteraceae</taxon>
        <taxon>Anaeromyxobacter</taxon>
    </lineage>
</organism>
<dbReference type="InterPro" id="IPR051449">
    <property type="entry name" value="ABC-2_transporter_component"/>
</dbReference>
<dbReference type="EMBL" id="AP025591">
    <property type="protein sequence ID" value="BDG05146.1"/>
    <property type="molecule type" value="Genomic_DNA"/>
</dbReference>
<feature type="transmembrane region" description="Helical" evidence="8">
    <location>
        <begin position="218"/>
        <end position="244"/>
    </location>
</feature>
<feature type="transmembrane region" description="Helical" evidence="8">
    <location>
        <begin position="20"/>
        <end position="39"/>
    </location>
</feature>
<evidence type="ECO:0000256" key="2">
    <source>
        <dbReference type="ARBA" id="ARBA00007783"/>
    </source>
</evidence>
<evidence type="ECO:0000256" key="4">
    <source>
        <dbReference type="ARBA" id="ARBA00022475"/>
    </source>
</evidence>
<feature type="domain" description="ABC transmembrane type-2" evidence="9">
    <location>
        <begin position="138"/>
        <end position="369"/>
    </location>
</feature>
<keyword evidence="7 8" id="KW-0472">Membrane</keyword>
<dbReference type="PROSITE" id="PS51012">
    <property type="entry name" value="ABC_TM2"/>
    <property type="match status" value="1"/>
</dbReference>
<evidence type="ECO:0000313" key="10">
    <source>
        <dbReference type="EMBL" id="BDG05146.1"/>
    </source>
</evidence>
<accession>A0ABM7X0B2</accession>
<gene>
    <name evidence="10" type="ORF">AMOR_41420</name>
</gene>
<evidence type="ECO:0000256" key="8">
    <source>
        <dbReference type="SAM" id="Phobius"/>
    </source>
</evidence>
<feature type="transmembrane region" description="Helical" evidence="8">
    <location>
        <begin position="348"/>
        <end position="366"/>
    </location>
</feature>
<evidence type="ECO:0000256" key="7">
    <source>
        <dbReference type="ARBA" id="ARBA00023136"/>
    </source>
</evidence>
<evidence type="ECO:0000256" key="6">
    <source>
        <dbReference type="ARBA" id="ARBA00022989"/>
    </source>
</evidence>
<evidence type="ECO:0000313" key="11">
    <source>
        <dbReference type="Proteomes" id="UP001162891"/>
    </source>
</evidence>
<sequence length="370" mass="38951">MKIWAVMVRDLLRIWRNPVALASAVLMPLLYLLILGNTLQGPLTGLRLGVVNLDDGPEARVLLGALQAVENGPGTVTLVPLHDPVDALHRLHTGELSGVLMIPPRFSRDLSRGVSAAAGLYVDNVDAIAASAIEGATAGAIGAIREPLARFERHLGAAQLRPQEIYPRVDYDTSLIPGVVVLSIFMGSMITGAFNLVMDRFLGVHESYLSTPLRRLDINLGVLLSGTVVTLCSSGIVLVIGFLITGSVVHGGVLGYLAVVGVVVLTALGLLGMMMTLLGRAGHPRISGVVSGFLNIILFFPSGALYPLASFPPWLRAFARVDPETHAVAALKAILFRGGDLGAAGAHVAYLAAFAAAMLLVSTLTLKRTL</sequence>
<dbReference type="InterPro" id="IPR013525">
    <property type="entry name" value="ABC2_TM"/>
</dbReference>
<dbReference type="InterPro" id="IPR047817">
    <property type="entry name" value="ABC2_TM_bact-type"/>
</dbReference>
<keyword evidence="6 8" id="KW-1133">Transmembrane helix</keyword>
<keyword evidence="11" id="KW-1185">Reference proteome</keyword>
<name>A0ABM7X0B2_9BACT</name>
<feature type="transmembrane region" description="Helical" evidence="8">
    <location>
        <begin position="175"/>
        <end position="197"/>
    </location>
</feature>
<dbReference type="Pfam" id="PF12698">
    <property type="entry name" value="ABC2_membrane_3"/>
    <property type="match status" value="1"/>
</dbReference>
<comment type="subcellular location">
    <subcellularLocation>
        <location evidence="1">Cell membrane</location>
        <topology evidence="1">Multi-pass membrane protein</topology>
    </subcellularLocation>
</comment>
<evidence type="ECO:0000256" key="3">
    <source>
        <dbReference type="ARBA" id="ARBA00022448"/>
    </source>
</evidence>
<dbReference type="Proteomes" id="UP001162891">
    <property type="component" value="Chromosome"/>
</dbReference>